<reference evidence="9 10" key="1">
    <citation type="submission" date="2017-07" db="EMBL/GenBank/DDBJ databases">
        <title>Leptospira spp. isolated from tropical soils.</title>
        <authorList>
            <person name="Thibeaux R."/>
            <person name="Iraola G."/>
            <person name="Ferres I."/>
            <person name="Bierque E."/>
            <person name="Girault D."/>
            <person name="Soupe-Gilbert M.-E."/>
            <person name="Picardeau M."/>
            <person name="Goarant C."/>
        </authorList>
    </citation>
    <scope>NUCLEOTIDE SEQUENCE [LARGE SCALE GENOMIC DNA]</scope>
    <source>
        <strain evidence="9 10">FH2-B-A1</strain>
    </source>
</reference>
<feature type="domain" description="Flagellar basal-body/hook protein C-terminal" evidence="7">
    <location>
        <begin position="597"/>
        <end position="633"/>
    </location>
</feature>
<dbReference type="AlphaFoldDB" id="A0A2N0AJL5"/>
<evidence type="ECO:0000256" key="3">
    <source>
        <dbReference type="ARBA" id="ARBA00009677"/>
    </source>
</evidence>
<comment type="subcellular location">
    <subcellularLocation>
        <location evidence="1">Bacterial flagellum</location>
    </subcellularLocation>
    <subcellularLocation>
        <location evidence="2">Secreted</location>
    </subcellularLocation>
</comment>
<dbReference type="InterPro" id="IPR053927">
    <property type="entry name" value="FlgK_helical"/>
</dbReference>
<evidence type="ECO:0000259" key="7">
    <source>
        <dbReference type="Pfam" id="PF06429"/>
    </source>
</evidence>
<comment type="caution">
    <text evidence="9">The sequence shown here is derived from an EMBL/GenBank/DDBJ whole genome shotgun (WGS) entry which is preliminary data.</text>
</comment>
<keyword evidence="5" id="KW-0964">Secreted</keyword>
<keyword evidence="9" id="KW-0966">Cell projection</keyword>
<dbReference type="Pfam" id="PF06429">
    <property type="entry name" value="Flg_bbr_C"/>
    <property type="match status" value="1"/>
</dbReference>
<dbReference type="GO" id="GO:0009424">
    <property type="term" value="C:bacterial-type flagellum hook"/>
    <property type="evidence" value="ECO:0007669"/>
    <property type="project" value="InterPro"/>
</dbReference>
<dbReference type="GO" id="GO:0005198">
    <property type="term" value="F:structural molecule activity"/>
    <property type="evidence" value="ECO:0007669"/>
    <property type="project" value="InterPro"/>
</dbReference>
<dbReference type="GO" id="GO:0005576">
    <property type="term" value="C:extracellular region"/>
    <property type="evidence" value="ECO:0007669"/>
    <property type="project" value="UniProtKB-SubCell"/>
</dbReference>
<dbReference type="Pfam" id="PF22638">
    <property type="entry name" value="FlgK_D1"/>
    <property type="match status" value="1"/>
</dbReference>
<dbReference type="PRINTS" id="PR01005">
    <property type="entry name" value="FLGHOOKAP1"/>
</dbReference>
<keyword evidence="10" id="KW-1185">Reference proteome</keyword>
<feature type="domain" description="Flagellar hook-associated protein FlgK helical" evidence="8">
    <location>
        <begin position="103"/>
        <end position="330"/>
    </location>
</feature>
<evidence type="ECO:0000259" key="8">
    <source>
        <dbReference type="Pfam" id="PF22638"/>
    </source>
</evidence>
<dbReference type="Proteomes" id="UP000232145">
    <property type="component" value="Unassembled WGS sequence"/>
</dbReference>
<dbReference type="RefSeq" id="WP_100743904.1">
    <property type="nucleotide sequence ID" value="NZ_NPDW01000002.1"/>
</dbReference>
<evidence type="ECO:0000313" key="10">
    <source>
        <dbReference type="Proteomes" id="UP000232145"/>
    </source>
</evidence>
<dbReference type="EMBL" id="NPDX01000002">
    <property type="protein sequence ID" value="PJZ84496.1"/>
    <property type="molecule type" value="Genomic_DNA"/>
</dbReference>
<dbReference type="SUPFAM" id="SSF64518">
    <property type="entry name" value="Phase 1 flagellin"/>
    <property type="match status" value="1"/>
</dbReference>
<dbReference type="PANTHER" id="PTHR30033:SF1">
    <property type="entry name" value="FLAGELLAR HOOK-ASSOCIATED PROTEIN 1"/>
    <property type="match status" value="1"/>
</dbReference>
<protein>
    <recommendedName>
        <fullName evidence="4">Flagellar hook-associated protein 1</fullName>
    </recommendedName>
</protein>
<keyword evidence="9" id="KW-0282">Flagellum</keyword>
<evidence type="ECO:0000256" key="2">
    <source>
        <dbReference type="ARBA" id="ARBA00004613"/>
    </source>
</evidence>
<dbReference type="PANTHER" id="PTHR30033">
    <property type="entry name" value="FLAGELLAR HOOK-ASSOCIATED PROTEIN 1"/>
    <property type="match status" value="1"/>
</dbReference>
<dbReference type="Pfam" id="PF07196">
    <property type="entry name" value="Flagellin_IN"/>
    <property type="match status" value="1"/>
</dbReference>
<evidence type="ECO:0000256" key="5">
    <source>
        <dbReference type="ARBA" id="ARBA00022525"/>
    </source>
</evidence>
<dbReference type="InterPro" id="IPR002371">
    <property type="entry name" value="FlgK"/>
</dbReference>
<comment type="similarity">
    <text evidence="3">Belongs to the flagella basal body rod proteins family.</text>
</comment>
<keyword evidence="9" id="KW-0969">Cilium</keyword>
<evidence type="ECO:0000313" key="9">
    <source>
        <dbReference type="EMBL" id="PJZ84496.1"/>
    </source>
</evidence>
<dbReference type="InterPro" id="IPR010810">
    <property type="entry name" value="Flagellin_hook_IN_motif"/>
</dbReference>
<evidence type="ECO:0000256" key="6">
    <source>
        <dbReference type="ARBA" id="ARBA00023143"/>
    </source>
</evidence>
<sequence length="637" mass="71094">MGSTFQGIEIGKRGLSVHQQAIQTTGHNISNADNKHYARQRVVMNSMDPLYEPAFNRAEVPGQIGQGVKVSEIERVRDNFIDDRIIDSSSLKEYWGKKNDYLYQVETVFNEPTGTTLRSMMDQFWSSWEDLSNYPEETAHRAVVQEKAEALGSRMEDVYRKLSLLRDQSNREIESKVNHLNTVAENIKSLNEKITKSQALGDNPNDLLDRRDELLQELAGMADITIGRSDEDELMVFIGQQILVQGQKVHKIDLVGNPNNDGLLDLKWSETGDTVLLRKGSIQALYEIRDRILVEKINAVDALAINAMDVINEIHKDGFGLNGKTNLNFFESRALATNTFGEIDTDGDGLNDKTAVFRVTGRTSIDADRPIGISGTMRFLKASPGGETEILVPYSKDDTLNAVIKRINRSETGVVAYMSHDNQLALKATTNPLDKKENFMIRHLEDSGELLVGLTGILTATGVAGSFDYRKVGEINKFQANAQDITLTPMYHPSSFFKMSEDVRNNPANIAAARGKDVNGSGDYNSPNGQKDGSNALLIAAALREKPVMFDYSKTTDDFYNSLISRLGTEAREAKQEYTTQNELMVELENMRQSVMGVNLDEEMANMVQFQQSYNASARMISTLNEMLDLVINRLGV</sequence>
<dbReference type="InterPro" id="IPR010930">
    <property type="entry name" value="Flg_bb/hook_C_dom"/>
</dbReference>
<name>A0A2N0AJL5_9LEPT</name>
<dbReference type="NCBIfam" id="TIGR02492">
    <property type="entry name" value="flgK_ends"/>
    <property type="match status" value="1"/>
</dbReference>
<keyword evidence="6" id="KW-0975">Bacterial flagellum</keyword>
<gene>
    <name evidence="9" type="ORF">CH364_10755</name>
</gene>
<evidence type="ECO:0000256" key="4">
    <source>
        <dbReference type="ARBA" id="ARBA00016244"/>
    </source>
</evidence>
<evidence type="ECO:0000256" key="1">
    <source>
        <dbReference type="ARBA" id="ARBA00004365"/>
    </source>
</evidence>
<organism evidence="9 10">
    <name type="scientific">Leptospira harrisiae</name>
    <dbReference type="NCBI Taxonomy" id="2023189"/>
    <lineage>
        <taxon>Bacteria</taxon>
        <taxon>Pseudomonadati</taxon>
        <taxon>Spirochaetota</taxon>
        <taxon>Spirochaetia</taxon>
        <taxon>Leptospirales</taxon>
        <taxon>Leptospiraceae</taxon>
        <taxon>Leptospira</taxon>
    </lineage>
</organism>
<proteinExistence type="inferred from homology"/>
<accession>A0A2N0AJL5</accession>
<dbReference type="OrthoDB" id="9802553at2"/>
<dbReference type="GO" id="GO:0044780">
    <property type="term" value="P:bacterial-type flagellum assembly"/>
    <property type="evidence" value="ECO:0007669"/>
    <property type="project" value="InterPro"/>
</dbReference>